<reference evidence="1 2" key="1">
    <citation type="submission" date="2019-06" db="EMBL/GenBank/DDBJ databases">
        <title>Sulfurimonas gotlandica sp. nov., a chemoautotrophic and psychrotolerant epsilonproteobacterium isolated from a pelagic redoxcline, and an emended description of the genus Sulfurimonas.</title>
        <authorList>
            <person name="Wang S."/>
            <person name="Jiang L."/>
            <person name="Shao Z."/>
        </authorList>
    </citation>
    <scope>NUCLEOTIDE SEQUENCE [LARGE SCALE GENOMIC DNA]</scope>
    <source>
        <strain evidence="1 2">B2</strain>
    </source>
</reference>
<protein>
    <recommendedName>
        <fullName evidence="3">Malate dehydrogenase</fullName>
    </recommendedName>
</protein>
<dbReference type="AlphaFoldDB" id="A0A7M1AVC6"/>
<organism evidence="1 2">
    <name type="scientific">Sulfurimonas marina</name>
    <dbReference type="NCBI Taxonomy" id="2590551"/>
    <lineage>
        <taxon>Bacteria</taxon>
        <taxon>Pseudomonadati</taxon>
        <taxon>Campylobacterota</taxon>
        <taxon>Epsilonproteobacteria</taxon>
        <taxon>Campylobacterales</taxon>
        <taxon>Sulfurimonadaceae</taxon>
        <taxon>Sulfurimonas</taxon>
    </lineage>
</organism>
<dbReference type="EMBL" id="CP041165">
    <property type="protein sequence ID" value="QOP41389.1"/>
    <property type="molecule type" value="Genomic_DNA"/>
</dbReference>
<dbReference type="RefSeq" id="WP_193112703.1">
    <property type="nucleotide sequence ID" value="NZ_CP041165.1"/>
</dbReference>
<name>A0A7M1AVC6_9BACT</name>
<gene>
    <name evidence="1" type="ORF">FJR03_06380</name>
</gene>
<evidence type="ECO:0000313" key="1">
    <source>
        <dbReference type="EMBL" id="QOP41389.1"/>
    </source>
</evidence>
<keyword evidence="2" id="KW-1185">Reference proteome</keyword>
<sequence length="69" mass="8212">MAKKKQKSVELKNQNITFSLENRDFEVIRFYPSKMTLDVMIFEDNIKQGIQEFPFAHLPRNIKKLVNPN</sequence>
<accession>A0A7M1AVC6</accession>
<dbReference type="Proteomes" id="UP000593910">
    <property type="component" value="Chromosome"/>
</dbReference>
<proteinExistence type="predicted"/>
<evidence type="ECO:0000313" key="2">
    <source>
        <dbReference type="Proteomes" id="UP000593910"/>
    </source>
</evidence>
<dbReference type="KEGG" id="smax:FJR03_06380"/>
<evidence type="ECO:0008006" key="3">
    <source>
        <dbReference type="Google" id="ProtNLM"/>
    </source>
</evidence>